<dbReference type="AlphaFoldDB" id="A0A9W7B2A9"/>
<dbReference type="PROSITE" id="PS50089">
    <property type="entry name" value="ZF_RING_2"/>
    <property type="match status" value="1"/>
</dbReference>
<keyword evidence="3" id="KW-0862">Zinc</keyword>
<comment type="caution">
    <text evidence="7">The sequence shown here is derived from an EMBL/GenBank/DDBJ whole genome shotgun (WGS) entry which is preliminary data.</text>
</comment>
<dbReference type="OrthoDB" id="496827at2759"/>
<dbReference type="InterPro" id="IPR002893">
    <property type="entry name" value="Znf_MYND"/>
</dbReference>
<keyword evidence="8" id="KW-1185">Reference proteome</keyword>
<dbReference type="SUPFAM" id="SSF57850">
    <property type="entry name" value="RING/U-box"/>
    <property type="match status" value="1"/>
</dbReference>
<evidence type="ECO:0000256" key="3">
    <source>
        <dbReference type="ARBA" id="ARBA00022833"/>
    </source>
</evidence>
<protein>
    <submittedName>
        <fullName evidence="7">Uncharacterized protein</fullName>
    </submittedName>
</protein>
<evidence type="ECO:0000256" key="4">
    <source>
        <dbReference type="PROSITE-ProRule" id="PRU00134"/>
    </source>
</evidence>
<dbReference type="Pfam" id="PF13920">
    <property type="entry name" value="zf-C3HC4_3"/>
    <property type="match status" value="1"/>
</dbReference>
<evidence type="ECO:0000313" key="8">
    <source>
        <dbReference type="Proteomes" id="UP001165122"/>
    </source>
</evidence>
<dbReference type="Gene3D" id="6.10.140.2220">
    <property type="match status" value="1"/>
</dbReference>
<gene>
    <name evidence="7" type="ORF">TrLO_g14969</name>
</gene>
<feature type="domain" description="RING-type" evidence="5">
    <location>
        <begin position="91"/>
        <end position="130"/>
    </location>
</feature>
<keyword evidence="1" id="KW-0479">Metal-binding</keyword>
<evidence type="ECO:0000313" key="7">
    <source>
        <dbReference type="EMBL" id="GMH79238.1"/>
    </source>
</evidence>
<dbReference type="InterPro" id="IPR013083">
    <property type="entry name" value="Znf_RING/FYVE/PHD"/>
</dbReference>
<dbReference type="GO" id="GO:0008270">
    <property type="term" value="F:zinc ion binding"/>
    <property type="evidence" value="ECO:0007669"/>
    <property type="project" value="UniProtKB-KW"/>
</dbReference>
<organism evidence="7 8">
    <name type="scientific">Triparma laevis f. longispina</name>
    <dbReference type="NCBI Taxonomy" id="1714387"/>
    <lineage>
        <taxon>Eukaryota</taxon>
        <taxon>Sar</taxon>
        <taxon>Stramenopiles</taxon>
        <taxon>Ochrophyta</taxon>
        <taxon>Bolidophyceae</taxon>
        <taxon>Parmales</taxon>
        <taxon>Triparmaceae</taxon>
        <taxon>Triparma</taxon>
    </lineage>
</organism>
<evidence type="ECO:0000256" key="1">
    <source>
        <dbReference type="ARBA" id="ARBA00022723"/>
    </source>
</evidence>
<dbReference type="Pfam" id="PF01753">
    <property type="entry name" value="zf-MYND"/>
    <property type="match status" value="1"/>
</dbReference>
<dbReference type="Proteomes" id="UP001165122">
    <property type="component" value="Unassembled WGS sequence"/>
</dbReference>
<dbReference type="SUPFAM" id="SSF144232">
    <property type="entry name" value="HIT/MYND zinc finger-like"/>
    <property type="match status" value="1"/>
</dbReference>
<reference evidence="8" key="1">
    <citation type="journal article" date="2023" name="Commun. Biol.">
        <title>Genome analysis of Parmales, the sister group of diatoms, reveals the evolutionary specialization of diatoms from phago-mixotrophs to photoautotrophs.</title>
        <authorList>
            <person name="Ban H."/>
            <person name="Sato S."/>
            <person name="Yoshikawa S."/>
            <person name="Yamada K."/>
            <person name="Nakamura Y."/>
            <person name="Ichinomiya M."/>
            <person name="Sato N."/>
            <person name="Blanc-Mathieu R."/>
            <person name="Endo H."/>
            <person name="Kuwata A."/>
            <person name="Ogata H."/>
        </authorList>
    </citation>
    <scope>NUCLEOTIDE SEQUENCE [LARGE SCALE GENOMIC DNA]</scope>
    <source>
        <strain evidence="8">NIES 3700</strain>
    </source>
</reference>
<evidence type="ECO:0000259" key="6">
    <source>
        <dbReference type="PROSITE" id="PS50865"/>
    </source>
</evidence>
<dbReference type="PROSITE" id="PS50865">
    <property type="entry name" value="ZF_MYND_2"/>
    <property type="match status" value="1"/>
</dbReference>
<dbReference type="Gene3D" id="3.30.40.10">
    <property type="entry name" value="Zinc/RING finger domain, C3HC4 (zinc finger)"/>
    <property type="match status" value="1"/>
</dbReference>
<keyword evidence="2 4" id="KW-0863">Zinc-finger</keyword>
<dbReference type="InterPro" id="IPR001841">
    <property type="entry name" value="Znf_RING"/>
</dbReference>
<evidence type="ECO:0000256" key="2">
    <source>
        <dbReference type="ARBA" id="ARBA00022771"/>
    </source>
</evidence>
<sequence>MKSNQSLSEPALLTKPAPHCDYPTCPEPASLKCSRCLETHYCSAKHQKEHWPLHKKLCVAPQKKMSAPVPPAPPVPLKGPVDEEDEYVDLCVICLVNVPDAHLRPCGHSMIYRYCTQEQIIRSQPCPICQKPISSFEFNGNEEPYLRWKEVFDVLEIVGGMGSHHNVRVHLETQALSITRSEDLVKLRALSKLCSRDFFDDPSLLVVAWRRIFEVLELAMLEETKVRGKKKKQKKKKDPRKLEILDACFELGNACA</sequence>
<dbReference type="EMBL" id="BRXW01000914">
    <property type="protein sequence ID" value="GMH79238.1"/>
    <property type="molecule type" value="Genomic_DNA"/>
</dbReference>
<name>A0A9W7B2A9_9STRA</name>
<proteinExistence type="predicted"/>
<evidence type="ECO:0000259" key="5">
    <source>
        <dbReference type="PROSITE" id="PS50089"/>
    </source>
</evidence>
<accession>A0A9W7B2A9</accession>
<feature type="domain" description="MYND-type" evidence="6">
    <location>
        <begin position="22"/>
        <end position="58"/>
    </location>
</feature>